<dbReference type="EMBL" id="JAOQAV010000036">
    <property type="protein sequence ID" value="KAJ4182188.1"/>
    <property type="molecule type" value="Genomic_DNA"/>
</dbReference>
<reference evidence="1" key="1">
    <citation type="submission" date="2022-09" db="EMBL/GenBank/DDBJ databases">
        <title>Fusarium specimens isolated from Avocado Roots.</title>
        <authorList>
            <person name="Stajich J."/>
            <person name="Roper C."/>
            <person name="Heimlech-Rivalta G."/>
        </authorList>
    </citation>
    <scope>NUCLEOTIDE SEQUENCE</scope>
    <source>
        <strain evidence="1">A02</strain>
    </source>
</reference>
<dbReference type="Gene3D" id="3.40.50.620">
    <property type="entry name" value="HUPs"/>
    <property type="match status" value="1"/>
</dbReference>
<proteinExistence type="predicted"/>
<organism evidence="1 2">
    <name type="scientific">Fusarium falciforme</name>
    <dbReference type="NCBI Taxonomy" id="195108"/>
    <lineage>
        <taxon>Eukaryota</taxon>
        <taxon>Fungi</taxon>
        <taxon>Dikarya</taxon>
        <taxon>Ascomycota</taxon>
        <taxon>Pezizomycotina</taxon>
        <taxon>Sordariomycetes</taxon>
        <taxon>Hypocreomycetidae</taxon>
        <taxon>Hypocreales</taxon>
        <taxon>Nectriaceae</taxon>
        <taxon>Fusarium</taxon>
        <taxon>Fusarium solani species complex</taxon>
    </lineage>
</organism>
<dbReference type="PANTHER" id="PTHR30336:SF20">
    <property type="entry name" value="DUF218 DOMAIN-CONTAINING PROTEIN"/>
    <property type="match status" value="1"/>
</dbReference>
<comment type="caution">
    <text evidence="1">The sequence shown here is derived from an EMBL/GenBank/DDBJ whole genome shotgun (WGS) entry which is preliminary data.</text>
</comment>
<evidence type="ECO:0000313" key="2">
    <source>
        <dbReference type="Proteomes" id="UP001152087"/>
    </source>
</evidence>
<sequence length="314" mass="34448">MHSQNFNKKTDQLSSSANLVSRFLALEQIYSVNELETYLHSLSKTRNTTPDSEPQPTDVVVLCASAILVIAEAVFEWAARHIQKSTPDGNQEHPRRMVLVLCGGIGPSTPFVYDAVKANARYSCIFDSVEGKPEAHVLKVIAERFYGLEVGGSNLTPSRSDLKNQDGLTILMADRSVNCGASPEETQKVLESHGIHNPSSITVVQDPAMSRRTVACFETVYSKCAQSPKIASWPVLAPEPTAYDVKLDDGKGLWSMDRFLDRILGEMPGIRDSVHGYRRGSGASRVDIPDEVEDAWSTVLEGYGSRCFAPTLKS</sequence>
<dbReference type="InterPro" id="IPR051599">
    <property type="entry name" value="Cell_Envelope_Assoc"/>
</dbReference>
<dbReference type="InterPro" id="IPR014729">
    <property type="entry name" value="Rossmann-like_a/b/a_fold"/>
</dbReference>
<dbReference type="Gene3D" id="1.10.3620.10">
    <property type="entry name" value="YdcF like domain"/>
    <property type="match status" value="1"/>
</dbReference>
<gene>
    <name evidence="1" type="ORF">NW755_010571</name>
</gene>
<name>A0A9W8R074_9HYPO</name>
<dbReference type="Proteomes" id="UP001152087">
    <property type="component" value="Unassembled WGS sequence"/>
</dbReference>
<evidence type="ECO:0008006" key="3">
    <source>
        <dbReference type="Google" id="ProtNLM"/>
    </source>
</evidence>
<keyword evidence="2" id="KW-1185">Reference proteome</keyword>
<dbReference type="PANTHER" id="PTHR30336">
    <property type="entry name" value="INNER MEMBRANE PROTEIN, PROBABLE PERMEASE"/>
    <property type="match status" value="1"/>
</dbReference>
<protein>
    <recommendedName>
        <fullName evidence="3">DUF218 domain-containing protein</fullName>
    </recommendedName>
</protein>
<accession>A0A9W8R074</accession>
<dbReference type="AlphaFoldDB" id="A0A9W8R074"/>
<dbReference type="GO" id="GO:0005886">
    <property type="term" value="C:plasma membrane"/>
    <property type="evidence" value="ECO:0007669"/>
    <property type="project" value="TreeGrafter"/>
</dbReference>
<evidence type="ECO:0000313" key="1">
    <source>
        <dbReference type="EMBL" id="KAJ4182188.1"/>
    </source>
</evidence>